<dbReference type="EMBL" id="WHUT02000016">
    <property type="protein sequence ID" value="NUB46541.1"/>
    <property type="molecule type" value="Genomic_DNA"/>
</dbReference>
<dbReference type="PANTHER" id="PTHR43737">
    <property type="entry name" value="BLL7424 PROTEIN"/>
    <property type="match status" value="1"/>
</dbReference>
<dbReference type="InterPro" id="IPR010869">
    <property type="entry name" value="DUF1501"/>
</dbReference>
<dbReference type="PANTHER" id="PTHR43737:SF1">
    <property type="entry name" value="DUF1501 DOMAIN-CONTAINING PROTEIN"/>
    <property type="match status" value="1"/>
</dbReference>
<evidence type="ECO:0000313" key="2">
    <source>
        <dbReference type="Proteomes" id="UP000484076"/>
    </source>
</evidence>
<accession>A0A8X8H3A3</accession>
<reference evidence="1" key="1">
    <citation type="submission" date="2020-05" db="EMBL/GenBank/DDBJ databases">
        <title>Fertoebacter nigrum gen. nov., sp. nov., a new member of the family Rhodobacteraceae.</title>
        <authorList>
            <person name="Szuroczki S."/>
            <person name="Abbaszade G."/>
            <person name="Buni D."/>
            <person name="Schumann P."/>
            <person name="Toth E."/>
        </authorList>
    </citation>
    <scope>NUCLEOTIDE SEQUENCE</scope>
    <source>
        <strain evidence="1">RG-N-1a</strain>
    </source>
</reference>
<gene>
    <name evidence="1" type="ORF">GEU84_019285</name>
</gene>
<evidence type="ECO:0000313" key="1">
    <source>
        <dbReference type="EMBL" id="NUB46541.1"/>
    </source>
</evidence>
<dbReference type="Pfam" id="PF07394">
    <property type="entry name" value="DUF1501"/>
    <property type="match status" value="1"/>
</dbReference>
<dbReference type="InterPro" id="IPR006311">
    <property type="entry name" value="TAT_signal"/>
</dbReference>
<protein>
    <submittedName>
        <fullName evidence="1">DUF1501 domain-containing protein</fullName>
    </submittedName>
</protein>
<dbReference type="Proteomes" id="UP000484076">
    <property type="component" value="Unassembled WGS sequence"/>
</dbReference>
<sequence length="392" mass="41399">MLTRDLLLSRRSFLIGCSAAASPLLTPVSFAAAPGENRLVVIVLRGAMDGLDLLRPLGDRDYAALRPTLAASAHDAPLDLDGFFALHPACAGLMPLWRAGELGFAHAVATPYRDKRSHFIGQDVLENGSAAGSGALTPGADGWLNRALAQMPGLPRGAAVTVGREPMLILEGAAPARHWLPVDESGLSPQAQLLLARLHGADPDFADPYRQAVQLRDESQTGRISNADAKRDQLSAYVADRLKGEARIAAFSFGGWDTHHRQEQALAKRLGDLADTLLALQAELGPLWATTMVLALTEFGRTARENGTGGTDHGTGGALIMAGGAVRGGRVLGGWPGLAEADLFDRRDLMPTGDLRGYAGWALHDLFGLAQSDIEGAVFPALALGANPRLLR</sequence>
<keyword evidence="2" id="KW-1185">Reference proteome</keyword>
<dbReference type="RefSeq" id="WP_152828532.1">
    <property type="nucleotide sequence ID" value="NZ_WHUT02000016.1"/>
</dbReference>
<dbReference type="AlphaFoldDB" id="A0A8X8H3A3"/>
<dbReference type="PROSITE" id="PS51318">
    <property type="entry name" value="TAT"/>
    <property type="match status" value="1"/>
</dbReference>
<comment type="caution">
    <text evidence="1">The sequence shown here is derived from an EMBL/GenBank/DDBJ whole genome shotgun (WGS) entry which is preliminary data.</text>
</comment>
<name>A0A8X8H3A3_9RHOB</name>
<proteinExistence type="predicted"/>
<organism evidence="1 2">
    <name type="scientific">Fertoeibacter niger</name>
    <dbReference type="NCBI Taxonomy" id="2656921"/>
    <lineage>
        <taxon>Bacteria</taxon>
        <taxon>Pseudomonadati</taxon>
        <taxon>Pseudomonadota</taxon>
        <taxon>Alphaproteobacteria</taxon>
        <taxon>Rhodobacterales</taxon>
        <taxon>Paracoccaceae</taxon>
        <taxon>Fertoeibacter</taxon>
    </lineage>
</organism>